<reference evidence="3 4" key="1">
    <citation type="journal article" date="2018" name="Elife">
        <title>Discovery and characterization of a prevalent human gut bacterial enzyme sufficient for the inactivation of a family of plant toxins.</title>
        <authorList>
            <person name="Koppel N."/>
            <person name="Bisanz J.E."/>
            <person name="Pandelia M.E."/>
            <person name="Turnbaugh P.J."/>
            <person name="Balskus E.P."/>
        </authorList>
    </citation>
    <scope>NUCLEOTIDE SEQUENCE [LARGE SCALE GENOMIC DNA]</scope>
    <source>
        <strain evidence="3 4">OB21 GAM31</strain>
    </source>
</reference>
<feature type="transmembrane region" description="Helical" evidence="1">
    <location>
        <begin position="22"/>
        <end position="44"/>
    </location>
</feature>
<feature type="domain" description="TadE-like" evidence="2">
    <location>
        <begin position="16"/>
        <end position="58"/>
    </location>
</feature>
<dbReference type="Pfam" id="PF07811">
    <property type="entry name" value="TadE"/>
    <property type="match status" value="1"/>
</dbReference>
<protein>
    <submittedName>
        <fullName evidence="3">Pilus assembly protein TadE</fullName>
    </submittedName>
</protein>
<evidence type="ECO:0000259" key="2">
    <source>
        <dbReference type="Pfam" id="PF07811"/>
    </source>
</evidence>
<dbReference type="EMBL" id="PPTO01000004">
    <property type="protein sequence ID" value="RDB59784.1"/>
    <property type="molecule type" value="Genomic_DNA"/>
</dbReference>
<dbReference type="RefSeq" id="WP_114615176.1">
    <property type="nucleotide sequence ID" value="NZ_PPTO01000004.1"/>
</dbReference>
<accession>A0A369LKS6</accession>
<sequence>MCWRFEASACFRGTRGQATVEAALLIPALLLGLVIAAQPGIVLFDRVVMESAAAEGCRALETASAADEGEVVEYVQRRLGAVPAVSAFHEGLWDVEVQGAGQSGQCVSVRISHGYRPLPLVGQGMGLLGLVGGNGLVRQEVFREMSIHDEWALESEFGLSYESWIDRWEEKA</sequence>
<evidence type="ECO:0000313" key="4">
    <source>
        <dbReference type="Proteomes" id="UP000253975"/>
    </source>
</evidence>
<comment type="caution">
    <text evidence="3">The sequence shown here is derived from an EMBL/GenBank/DDBJ whole genome shotgun (WGS) entry which is preliminary data.</text>
</comment>
<keyword evidence="1" id="KW-0472">Membrane</keyword>
<proteinExistence type="predicted"/>
<dbReference type="InterPro" id="IPR012495">
    <property type="entry name" value="TadE-like_dom"/>
</dbReference>
<name>A0A369LKS6_9ACTN</name>
<keyword evidence="1" id="KW-1133">Transmembrane helix</keyword>
<evidence type="ECO:0000256" key="1">
    <source>
        <dbReference type="SAM" id="Phobius"/>
    </source>
</evidence>
<evidence type="ECO:0000313" key="3">
    <source>
        <dbReference type="EMBL" id="RDB59784.1"/>
    </source>
</evidence>
<dbReference type="Proteomes" id="UP000253975">
    <property type="component" value="Unassembled WGS sequence"/>
</dbReference>
<gene>
    <name evidence="3" type="ORF">C1881_03655</name>
</gene>
<keyword evidence="1" id="KW-0812">Transmembrane</keyword>
<organism evidence="3 4">
    <name type="scientific">Slackia isoflavoniconvertens</name>
    <dbReference type="NCBI Taxonomy" id="572010"/>
    <lineage>
        <taxon>Bacteria</taxon>
        <taxon>Bacillati</taxon>
        <taxon>Actinomycetota</taxon>
        <taxon>Coriobacteriia</taxon>
        <taxon>Eggerthellales</taxon>
        <taxon>Eggerthellaceae</taxon>
        <taxon>Slackia</taxon>
    </lineage>
</organism>
<dbReference type="AlphaFoldDB" id="A0A369LKS6"/>